<gene>
    <name evidence="8" type="ORF">AAG570_013784</name>
</gene>
<dbReference type="InterPro" id="IPR011990">
    <property type="entry name" value="TPR-like_helical_dom_sf"/>
</dbReference>
<dbReference type="InterPro" id="IPR003107">
    <property type="entry name" value="HAT"/>
</dbReference>
<proteinExistence type="inferred from homology"/>
<dbReference type="Proteomes" id="UP001558652">
    <property type="component" value="Unassembled WGS sequence"/>
</dbReference>
<dbReference type="InterPro" id="IPR056907">
    <property type="entry name" value="UTP6_C"/>
</dbReference>
<dbReference type="SUPFAM" id="SSF48452">
    <property type="entry name" value="TPR-like"/>
    <property type="match status" value="1"/>
</dbReference>
<accession>A0ABD0YD62</accession>
<evidence type="ECO:0000256" key="3">
    <source>
        <dbReference type="ARBA" id="ARBA00022552"/>
    </source>
</evidence>
<keyword evidence="9" id="KW-1185">Reference proteome</keyword>
<feature type="domain" description="U3 small nucleolar RNA-associated protein 6 homolog C-terminal" evidence="7">
    <location>
        <begin position="313"/>
        <end position="383"/>
    </location>
</feature>
<evidence type="ECO:0000313" key="9">
    <source>
        <dbReference type="Proteomes" id="UP001558652"/>
    </source>
</evidence>
<evidence type="ECO:0008006" key="10">
    <source>
        <dbReference type="Google" id="ProtNLM"/>
    </source>
</evidence>
<dbReference type="GO" id="GO:0005730">
    <property type="term" value="C:nucleolus"/>
    <property type="evidence" value="ECO:0007669"/>
    <property type="project" value="UniProtKB-SubCell"/>
</dbReference>
<protein>
    <recommendedName>
        <fullName evidence="10">U3 small nucleolar RNA-associated protein 6 homolog</fullName>
    </recommendedName>
</protein>
<comment type="caution">
    <text evidence="8">The sequence shown here is derived from an EMBL/GenBank/DDBJ whole genome shotgun (WGS) entry which is preliminary data.</text>
</comment>
<dbReference type="SMART" id="SM00386">
    <property type="entry name" value="HAT"/>
    <property type="match status" value="3"/>
</dbReference>
<evidence type="ECO:0000256" key="4">
    <source>
        <dbReference type="ARBA" id="ARBA00022737"/>
    </source>
</evidence>
<evidence type="ECO:0000256" key="2">
    <source>
        <dbReference type="ARBA" id="ARBA00010734"/>
    </source>
</evidence>
<dbReference type="Pfam" id="PF24892">
    <property type="entry name" value="UTP6_C"/>
    <property type="match status" value="1"/>
</dbReference>
<evidence type="ECO:0000313" key="8">
    <source>
        <dbReference type="EMBL" id="KAL1129255.1"/>
    </source>
</evidence>
<keyword evidence="5" id="KW-0539">Nucleus</keyword>
<keyword evidence="4" id="KW-0677">Repeat</keyword>
<keyword evidence="3" id="KW-0698">rRNA processing</keyword>
<evidence type="ECO:0000256" key="1">
    <source>
        <dbReference type="ARBA" id="ARBA00004604"/>
    </source>
</evidence>
<evidence type="ECO:0000259" key="7">
    <source>
        <dbReference type="Pfam" id="PF24892"/>
    </source>
</evidence>
<dbReference type="InterPro" id="IPR055347">
    <property type="entry name" value="UTP6_N"/>
</dbReference>
<reference evidence="8 9" key="1">
    <citation type="submission" date="2024-07" db="EMBL/GenBank/DDBJ databases">
        <title>Chromosome-level genome assembly of the water stick insect Ranatra chinensis (Heteroptera: Nepidae).</title>
        <authorList>
            <person name="Liu X."/>
        </authorList>
    </citation>
    <scope>NUCLEOTIDE SEQUENCE [LARGE SCALE GENOMIC DNA]</scope>
    <source>
        <strain evidence="8">Cailab_2021Rc</strain>
        <tissue evidence="8">Muscle</tissue>
    </source>
</reference>
<comment type="subcellular location">
    <subcellularLocation>
        <location evidence="1">Nucleus</location>
        <location evidence="1">Nucleolus</location>
    </subcellularLocation>
</comment>
<sequence>MAEVVELHAEEMIPELELMEKMQLFDNNEIRTITKKRKEFEYKLQRKTKCKDDALRYIQYEMDLMKLIRQKRKEKGLNQKKNNLDYTIANRINKLFNFAIRRFPNDVKIWLAYIKFCKQVRSYTCASRVLDQMLELHGDKASMFKLAAQLEFEDCQCVEKARKFLLNGLHIHKDSKLLYTEAFKLELNFANLKRKEILGKLGNLKFSIEIYKPVDKFFFFVSDRGETIDSEDPVLQGKLAEVIYDSATKKIKDVTFVVDLLCIAKNYNFTDQLQKKILDNLVKKFPKEELTWDTLAKRELESSKDGDDPNSKSCTNMYECAVKSLNTEKMWTMYLDRMLELNEDTTILPNLKRNCLSKAFFGAHNQGMMSEKYYLIWVNIVYHKYTDIFCNQFDFGNKILKLDFLLLVFSTY</sequence>
<dbReference type="InterPro" id="IPR013949">
    <property type="entry name" value="Utp6"/>
</dbReference>
<dbReference type="EMBL" id="JBFDAA010000009">
    <property type="protein sequence ID" value="KAL1129255.1"/>
    <property type="molecule type" value="Genomic_DNA"/>
</dbReference>
<dbReference type="PANTHER" id="PTHR23271:SF1">
    <property type="entry name" value="U3 SMALL NUCLEOLAR RNA-ASSOCIATED PROTEIN 6 HOMOLOG"/>
    <property type="match status" value="1"/>
</dbReference>
<name>A0ABD0YD62_9HEMI</name>
<feature type="domain" description="U3 small nucleolar RNA-associated protein 6 N-terminal" evidence="6">
    <location>
        <begin position="10"/>
        <end position="91"/>
    </location>
</feature>
<evidence type="ECO:0000256" key="5">
    <source>
        <dbReference type="ARBA" id="ARBA00023242"/>
    </source>
</evidence>
<dbReference type="PANTHER" id="PTHR23271">
    <property type="entry name" value="HEPATOCELLULAR CARCINOMA-ASSOCIATED ANTIGEN 66"/>
    <property type="match status" value="1"/>
</dbReference>
<dbReference type="GO" id="GO:0006364">
    <property type="term" value="P:rRNA processing"/>
    <property type="evidence" value="ECO:0007669"/>
    <property type="project" value="UniProtKB-KW"/>
</dbReference>
<comment type="similarity">
    <text evidence="2">Belongs to the UTP6 family.</text>
</comment>
<evidence type="ECO:0000259" key="6">
    <source>
        <dbReference type="Pfam" id="PF08640"/>
    </source>
</evidence>
<dbReference type="Gene3D" id="1.25.40.10">
    <property type="entry name" value="Tetratricopeptide repeat domain"/>
    <property type="match status" value="2"/>
</dbReference>
<organism evidence="8 9">
    <name type="scientific">Ranatra chinensis</name>
    <dbReference type="NCBI Taxonomy" id="642074"/>
    <lineage>
        <taxon>Eukaryota</taxon>
        <taxon>Metazoa</taxon>
        <taxon>Ecdysozoa</taxon>
        <taxon>Arthropoda</taxon>
        <taxon>Hexapoda</taxon>
        <taxon>Insecta</taxon>
        <taxon>Pterygota</taxon>
        <taxon>Neoptera</taxon>
        <taxon>Paraneoptera</taxon>
        <taxon>Hemiptera</taxon>
        <taxon>Heteroptera</taxon>
        <taxon>Panheteroptera</taxon>
        <taxon>Nepomorpha</taxon>
        <taxon>Nepidae</taxon>
        <taxon>Ranatrinae</taxon>
        <taxon>Ranatra</taxon>
    </lineage>
</organism>
<dbReference type="AlphaFoldDB" id="A0ABD0YD62"/>
<dbReference type="Pfam" id="PF08640">
    <property type="entry name" value="U3_assoc_6"/>
    <property type="match status" value="1"/>
</dbReference>